<keyword evidence="1" id="KW-1133">Transmembrane helix</keyword>
<dbReference type="EMBL" id="FR729477">
    <property type="protein sequence ID" value="CBY29317.1"/>
    <property type="molecule type" value="Genomic_DNA"/>
</dbReference>
<evidence type="ECO:0000256" key="1">
    <source>
        <dbReference type="SAM" id="Phobius"/>
    </source>
</evidence>
<feature type="transmembrane region" description="Helical" evidence="1">
    <location>
        <begin position="20"/>
        <end position="37"/>
    </location>
</feature>
<proteinExistence type="predicted"/>
<reference evidence="2 3" key="1">
    <citation type="journal article" date="2011" name="J. Bacteriol.">
        <title>Complete genome sequence of Yersinia enterocolitica subsp. palearctica serogroup O:3.</title>
        <authorList>
            <person name="Batzilla J."/>
            <person name="Hoper D."/>
            <person name="Antonenka U."/>
            <person name="Heesemann J."/>
            <person name="Rakin A."/>
        </authorList>
    </citation>
    <scope>NUCLEOTIDE SEQUENCE [LARGE SCALE GENOMIC DNA]</scope>
    <source>
        <strain evidence="3">DSM 13030 / CIP 106945 / Y11</strain>
    </source>
</reference>
<dbReference type="AlphaFoldDB" id="A0A0H3NZG2"/>
<keyword evidence="1" id="KW-0812">Transmembrane</keyword>
<organism evidence="2 3">
    <name type="scientific">Yersinia enterocolitica subsp. palearctica serotype O:3 (strain DSM 13030 / CIP 106945 / Y11)</name>
    <dbReference type="NCBI Taxonomy" id="930944"/>
    <lineage>
        <taxon>Bacteria</taxon>
        <taxon>Pseudomonadati</taxon>
        <taxon>Pseudomonadota</taxon>
        <taxon>Gammaproteobacteria</taxon>
        <taxon>Enterobacterales</taxon>
        <taxon>Yersiniaceae</taxon>
        <taxon>Yersinia</taxon>
    </lineage>
</organism>
<evidence type="ECO:0000313" key="2">
    <source>
        <dbReference type="EMBL" id="CBY29317.1"/>
    </source>
</evidence>
<protein>
    <submittedName>
        <fullName evidence="2">Uncharacterized protein</fullName>
    </submittedName>
</protein>
<sequence length="38" mass="4020">MGGNPLDNEEINLLAESFVIALYCVVLNPTIMIGLANG</sequence>
<name>A0A0H3NZG2_YERE1</name>
<gene>
    <name evidence="2" type="ordered locus">Y11_32131</name>
</gene>
<dbReference type="KEGG" id="yey:Y11_32131"/>
<dbReference type="HOGENOM" id="CLU_3335128_0_0_6"/>
<keyword evidence="1" id="KW-0472">Membrane</keyword>
<evidence type="ECO:0000313" key="3">
    <source>
        <dbReference type="Proteomes" id="UP000008084"/>
    </source>
</evidence>
<dbReference type="Proteomes" id="UP000008084">
    <property type="component" value="Chromosome"/>
</dbReference>
<dbReference type="PATRIC" id="fig|930944.6.peg.3200"/>
<accession>A0A0H3NZG2</accession>